<reference evidence="2 3" key="1">
    <citation type="submission" date="2024-09" db="EMBL/GenBank/DDBJ databases">
        <title>Chromosome-scale assembly of Riccia fluitans.</title>
        <authorList>
            <person name="Paukszto L."/>
            <person name="Sawicki J."/>
            <person name="Karawczyk K."/>
            <person name="Piernik-Szablinska J."/>
            <person name="Szczecinska M."/>
            <person name="Mazdziarz M."/>
        </authorList>
    </citation>
    <scope>NUCLEOTIDE SEQUENCE [LARGE SCALE GENOMIC DNA]</scope>
    <source>
        <strain evidence="2">Rf_01</strain>
        <tissue evidence="2">Aerial parts of the thallus</tissue>
    </source>
</reference>
<comment type="caution">
    <text evidence="2">The sequence shown here is derived from an EMBL/GenBank/DDBJ whole genome shotgun (WGS) entry which is preliminary data.</text>
</comment>
<dbReference type="Proteomes" id="UP001605036">
    <property type="component" value="Unassembled WGS sequence"/>
</dbReference>
<gene>
    <name evidence="2" type="ORF">R1flu_004287</name>
</gene>
<dbReference type="EMBL" id="JBHFFA010000003">
    <property type="protein sequence ID" value="KAL2632808.1"/>
    <property type="molecule type" value="Genomic_DNA"/>
</dbReference>
<evidence type="ECO:0000313" key="2">
    <source>
        <dbReference type="EMBL" id="KAL2632808.1"/>
    </source>
</evidence>
<evidence type="ECO:0000259" key="1">
    <source>
        <dbReference type="Pfam" id="PF10551"/>
    </source>
</evidence>
<keyword evidence="3" id="KW-1185">Reference proteome</keyword>
<feature type="domain" description="MULE transposase" evidence="1">
    <location>
        <begin position="3"/>
        <end position="55"/>
    </location>
</feature>
<evidence type="ECO:0000313" key="3">
    <source>
        <dbReference type="Proteomes" id="UP001605036"/>
    </source>
</evidence>
<dbReference type="Pfam" id="PF10551">
    <property type="entry name" value="MULE"/>
    <property type="match status" value="1"/>
</dbReference>
<organism evidence="2 3">
    <name type="scientific">Riccia fluitans</name>
    <dbReference type="NCBI Taxonomy" id="41844"/>
    <lineage>
        <taxon>Eukaryota</taxon>
        <taxon>Viridiplantae</taxon>
        <taxon>Streptophyta</taxon>
        <taxon>Embryophyta</taxon>
        <taxon>Marchantiophyta</taxon>
        <taxon>Marchantiopsida</taxon>
        <taxon>Marchantiidae</taxon>
        <taxon>Marchantiales</taxon>
        <taxon>Ricciaceae</taxon>
        <taxon>Riccia</taxon>
    </lineage>
</organism>
<proteinExistence type="predicted"/>
<dbReference type="InterPro" id="IPR018289">
    <property type="entry name" value="MULE_transposase_dom"/>
</dbReference>
<name>A0ABD1YPV1_9MARC</name>
<accession>A0ABD1YPV1</accession>
<sequence>MAYISLFHALKDLAISRGLQFSPQLILSDFESGLISAIQAKFPEAHHQDCYFHFTEAIWKKVQHLGACLERALVQRTYICSSCKSIRKPWPWGRTLCCNQQQSILATEVNVTNSEEENLL</sequence>
<dbReference type="AlphaFoldDB" id="A0ABD1YPV1"/>
<protein>
    <recommendedName>
        <fullName evidence="1">MULE transposase domain-containing protein</fullName>
    </recommendedName>
</protein>